<dbReference type="PROSITE" id="PS51257">
    <property type="entry name" value="PROKAR_LIPOPROTEIN"/>
    <property type="match status" value="1"/>
</dbReference>
<proteinExistence type="predicted"/>
<organism evidence="2 3">
    <name type="scientific">Paracoccus alcaliphilus</name>
    <dbReference type="NCBI Taxonomy" id="34002"/>
    <lineage>
        <taxon>Bacteria</taxon>
        <taxon>Pseudomonadati</taxon>
        <taxon>Pseudomonadota</taxon>
        <taxon>Alphaproteobacteria</taxon>
        <taxon>Rhodobacterales</taxon>
        <taxon>Paracoccaceae</taxon>
        <taxon>Paracoccus</taxon>
    </lineage>
</organism>
<evidence type="ECO:0008006" key="4">
    <source>
        <dbReference type="Google" id="ProtNLM"/>
    </source>
</evidence>
<keyword evidence="1" id="KW-0732">Signal</keyword>
<evidence type="ECO:0000313" key="2">
    <source>
        <dbReference type="EMBL" id="SEN12487.1"/>
    </source>
</evidence>
<reference evidence="2 3" key="1">
    <citation type="submission" date="2016-10" db="EMBL/GenBank/DDBJ databases">
        <authorList>
            <person name="de Groot N.N."/>
        </authorList>
    </citation>
    <scope>NUCLEOTIDE SEQUENCE [LARGE SCALE GENOMIC DNA]</scope>
    <source>
        <strain evidence="2 3">DSM 8512</strain>
    </source>
</reference>
<evidence type="ECO:0000256" key="1">
    <source>
        <dbReference type="SAM" id="SignalP"/>
    </source>
</evidence>
<dbReference type="Proteomes" id="UP000199054">
    <property type="component" value="Unassembled WGS sequence"/>
</dbReference>
<keyword evidence="3" id="KW-1185">Reference proteome</keyword>
<dbReference type="EMBL" id="FODE01000001">
    <property type="protein sequence ID" value="SEN12487.1"/>
    <property type="molecule type" value="Genomic_DNA"/>
</dbReference>
<dbReference type="STRING" id="34002.SAMN04489859_1001105"/>
<protein>
    <recommendedName>
        <fullName evidence="4">Lipoprotein</fullName>
    </recommendedName>
</protein>
<gene>
    <name evidence="2" type="ORF">SAMN04489859_1001105</name>
</gene>
<feature type="signal peptide" evidence="1">
    <location>
        <begin position="1"/>
        <end position="21"/>
    </location>
</feature>
<dbReference type="AlphaFoldDB" id="A0A1H8E113"/>
<evidence type="ECO:0000313" key="3">
    <source>
        <dbReference type="Proteomes" id="UP000199054"/>
    </source>
</evidence>
<accession>A0A1H8E113</accession>
<feature type="chain" id="PRO_5011445904" description="Lipoprotein" evidence="1">
    <location>
        <begin position="22"/>
        <end position="134"/>
    </location>
</feature>
<dbReference type="RefSeq" id="WP_244519067.1">
    <property type="nucleotide sequence ID" value="NZ_CP067124.1"/>
</dbReference>
<sequence>MTFPFSKWLLATSMLGLAACAQTSIQPMSKDTFKVATNAAPACGPAGARNVAFKTAAIEVIRKGGDRFVVAGDHADSGLQGDFFSGFQQNYSQGMVIRMVEQGSSEAANALSARETLGSNWQELVRKGAPTTCG</sequence>
<name>A0A1H8E113_9RHOB</name>